<dbReference type="AlphaFoldDB" id="A0ABD0KX54"/>
<protein>
    <submittedName>
        <fullName evidence="1">Uncharacterized protein</fullName>
    </submittedName>
</protein>
<proteinExistence type="predicted"/>
<sequence length="111" mass="12099">MNRSLTAGVSESGRPIHPIATPGDNLLQLTRGTRARWNKTCPLSATTIQACPSGIARKAATVIVGSEAKSQLITIIRQLLFSASKTEPIQKWFAIEGVVLWERARVRLGYV</sequence>
<evidence type="ECO:0000313" key="2">
    <source>
        <dbReference type="Proteomes" id="UP001519460"/>
    </source>
</evidence>
<gene>
    <name evidence="1" type="ORF">BaRGS_00016853</name>
</gene>
<organism evidence="1 2">
    <name type="scientific">Batillaria attramentaria</name>
    <dbReference type="NCBI Taxonomy" id="370345"/>
    <lineage>
        <taxon>Eukaryota</taxon>
        <taxon>Metazoa</taxon>
        <taxon>Spiralia</taxon>
        <taxon>Lophotrochozoa</taxon>
        <taxon>Mollusca</taxon>
        <taxon>Gastropoda</taxon>
        <taxon>Caenogastropoda</taxon>
        <taxon>Sorbeoconcha</taxon>
        <taxon>Cerithioidea</taxon>
        <taxon>Batillariidae</taxon>
        <taxon>Batillaria</taxon>
    </lineage>
</organism>
<accession>A0ABD0KX54</accession>
<name>A0ABD0KX54_9CAEN</name>
<evidence type="ECO:0000313" key="1">
    <source>
        <dbReference type="EMBL" id="KAK7491834.1"/>
    </source>
</evidence>
<keyword evidence="2" id="KW-1185">Reference proteome</keyword>
<reference evidence="1 2" key="1">
    <citation type="journal article" date="2023" name="Sci. Data">
        <title>Genome assembly of the Korean intertidal mud-creeper Batillaria attramentaria.</title>
        <authorList>
            <person name="Patra A.K."/>
            <person name="Ho P.T."/>
            <person name="Jun S."/>
            <person name="Lee S.J."/>
            <person name="Kim Y."/>
            <person name="Won Y.J."/>
        </authorList>
    </citation>
    <scope>NUCLEOTIDE SEQUENCE [LARGE SCALE GENOMIC DNA]</scope>
    <source>
        <strain evidence="1">Wonlab-2016</strain>
    </source>
</reference>
<comment type="caution">
    <text evidence="1">The sequence shown here is derived from an EMBL/GenBank/DDBJ whole genome shotgun (WGS) entry which is preliminary data.</text>
</comment>
<dbReference type="Proteomes" id="UP001519460">
    <property type="component" value="Unassembled WGS sequence"/>
</dbReference>
<dbReference type="EMBL" id="JACVVK020000109">
    <property type="protein sequence ID" value="KAK7491834.1"/>
    <property type="molecule type" value="Genomic_DNA"/>
</dbReference>